<reference evidence="2" key="1">
    <citation type="journal article" date="2024" name="Proc. Natl. Acad. Sci. U.S.A.">
        <title>Extraordinary preservation of gene collinearity over three hundred million years revealed in homosporous lycophytes.</title>
        <authorList>
            <person name="Li C."/>
            <person name="Wickell D."/>
            <person name="Kuo L.Y."/>
            <person name="Chen X."/>
            <person name="Nie B."/>
            <person name="Liao X."/>
            <person name="Peng D."/>
            <person name="Ji J."/>
            <person name="Jenkins J."/>
            <person name="Williams M."/>
            <person name="Shu S."/>
            <person name="Plott C."/>
            <person name="Barry K."/>
            <person name="Rajasekar S."/>
            <person name="Grimwood J."/>
            <person name="Han X."/>
            <person name="Sun S."/>
            <person name="Hou Z."/>
            <person name="He W."/>
            <person name="Dai G."/>
            <person name="Sun C."/>
            <person name="Schmutz J."/>
            <person name="Leebens-Mack J.H."/>
            <person name="Li F.W."/>
            <person name="Wang L."/>
        </authorList>
    </citation>
    <scope>NUCLEOTIDE SEQUENCE [LARGE SCALE GENOMIC DNA]</scope>
    <source>
        <strain evidence="2">cv. PW_Plant_1</strain>
    </source>
</reference>
<dbReference type="EMBL" id="CM055108">
    <property type="protein sequence ID" value="KAJ7526206.1"/>
    <property type="molecule type" value="Genomic_DNA"/>
</dbReference>
<name>A0ACC2B8X9_DIPCM</name>
<organism evidence="1 2">
    <name type="scientific">Diphasiastrum complanatum</name>
    <name type="common">Issler's clubmoss</name>
    <name type="synonym">Lycopodium complanatum</name>
    <dbReference type="NCBI Taxonomy" id="34168"/>
    <lineage>
        <taxon>Eukaryota</taxon>
        <taxon>Viridiplantae</taxon>
        <taxon>Streptophyta</taxon>
        <taxon>Embryophyta</taxon>
        <taxon>Tracheophyta</taxon>
        <taxon>Lycopodiopsida</taxon>
        <taxon>Lycopodiales</taxon>
        <taxon>Lycopodiaceae</taxon>
        <taxon>Lycopodioideae</taxon>
        <taxon>Diphasiastrum</taxon>
    </lineage>
</organism>
<sequence>MSSLARRMRQALVGLLIISLALIQVNGTCDDNALLDKIVPCVSSGTVQAKPSPKCCTAIKSITLACFCSLITSATGSQSPKTVQTYIKDCTLKVPPHFKC</sequence>
<evidence type="ECO:0000313" key="2">
    <source>
        <dbReference type="Proteomes" id="UP001162992"/>
    </source>
</evidence>
<protein>
    <submittedName>
        <fullName evidence="1">Uncharacterized protein</fullName>
    </submittedName>
</protein>
<keyword evidence="2" id="KW-1185">Reference proteome</keyword>
<accession>A0ACC2B8X9</accession>
<dbReference type="Proteomes" id="UP001162992">
    <property type="component" value="Chromosome 17"/>
</dbReference>
<evidence type="ECO:0000313" key="1">
    <source>
        <dbReference type="EMBL" id="KAJ7526206.1"/>
    </source>
</evidence>
<comment type="caution">
    <text evidence="1">The sequence shown here is derived from an EMBL/GenBank/DDBJ whole genome shotgun (WGS) entry which is preliminary data.</text>
</comment>
<gene>
    <name evidence="1" type="ORF">O6H91_17G087700</name>
</gene>
<proteinExistence type="predicted"/>